<dbReference type="PRINTS" id="PR01590">
    <property type="entry name" value="HTHFIS"/>
</dbReference>
<feature type="domain" description="Sigma-54 factor interaction" evidence="6">
    <location>
        <begin position="155"/>
        <end position="382"/>
    </location>
</feature>
<dbReference type="SUPFAM" id="SSF46689">
    <property type="entry name" value="Homeodomain-like"/>
    <property type="match status" value="1"/>
</dbReference>
<dbReference type="PROSITE" id="PS00676">
    <property type="entry name" value="SIGMA54_INTERACT_2"/>
    <property type="match status" value="1"/>
</dbReference>
<evidence type="ECO:0000256" key="2">
    <source>
        <dbReference type="ARBA" id="ARBA00022840"/>
    </source>
</evidence>
<dbReference type="CDD" id="cd00130">
    <property type="entry name" value="PAS"/>
    <property type="match status" value="1"/>
</dbReference>
<keyword evidence="2" id="KW-0067">ATP-binding</keyword>
<dbReference type="CDD" id="cd00009">
    <property type="entry name" value="AAA"/>
    <property type="match status" value="1"/>
</dbReference>
<dbReference type="InterPro" id="IPR000014">
    <property type="entry name" value="PAS"/>
</dbReference>
<dbReference type="PROSITE" id="PS00675">
    <property type="entry name" value="SIGMA54_INTERACT_1"/>
    <property type="match status" value="1"/>
</dbReference>
<dbReference type="AlphaFoldDB" id="A0A3G1L201"/>
<dbReference type="FunFam" id="3.40.50.300:FF:000006">
    <property type="entry name" value="DNA-binding transcriptional regulator NtrC"/>
    <property type="match status" value="1"/>
</dbReference>
<dbReference type="SUPFAM" id="SSF52540">
    <property type="entry name" value="P-loop containing nucleoside triphosphate hydrolases"/>
    <property type="match status" value="1"/>
</dbReference>
<organism evidence="8 9">
    <name type="scientific">Formimonas warabiya</name>
    <dbReference type="NCBI Taxonomy" id="1761012"/>
    <lineage>
        <taxon>Bacteria</taxon>
        <taxon>Bacillati</taxon>
        <taxon>Bacillota</taxon>
        <taxon>Clostridia</taxon>
        <taxon>Eubacteriales</taxon>
        <taxon>Peptococcaceae</taxon>
        <taxon>Candidatus Formimonas</taxon>
    </lineage>
</organism>
<gene>
    <name evidence="8" type="ORF">DCMF_16380</name>
</gene>
<evidence type="ECO:0000256" key="4">
    <source>
        <dbReference type="ARBA" id="ARBA00023125"/>
    </source>
</evidence>
<dbReference type="PROSITE" id="PS00688">
    <property type="entry name" value="SIGMA54_INTERACT_3"/>
    <property type="match status" value="1"/>
</dbReference>
<dbReference type="Gene3D" id="1.10.10.60">
    <property type="entry name" value="Homeodomain-like"/>
    <property type="match status" value="1"/>
</dbReference>
<dbReference type="GO" id="GO:0043565">
    <property type="term" value="F:sequence-specific DNA binding"/>
    <property type="evidence" value="ECO:0007669"/>
    <property type="project" value="InterPro"/>
</dbReference>
<protein>
    <submittedName>
        <fullName evidence="8">Uncharacterized protein</fullName>
    </submittedName>
</protein>
<name>A0A3G1L201_FORW1</name>
<reference evidence="8 9" key="1">
    <citation type="submission" date="2016-10" db="EMBL/GenBank/DDBJ databases">
        <title>Complete Genome Sequence of Peptococcaceae strain DCMF.</title>
        <authorList>
            <person name="Edwards R.J."/>
            <person name="Holland S.I."/>
            <person name="Deshpande N.P."/>
            <person name="Wong Y.K."/>
            <person name="Ertan H."/>
            <person name="Manefield M."/>
            <person name="Russell T.L."/>
            <person name="Lee M.J."/>
        </authorList>
    </citation>
    <scope>NUCLEOTIDE SEQUENCE [LARGE SCALE GENOMIC DNA]</scope>
    <source>
        <strain evidence="8 9">DCMF</strain>
    </source>
</reference>
<dbReference type="GO" id="GO:0005524">
    <property type="term" value="F:ATP binding"/>
    <property type="evidence" value="ECO:0007669"/>
    <property type="project" value="UniProtKB-KW"/>
</dbReference>
<evidence type="ECO:0000259" key="6">
    <source>
        <dbReference type="PROSITE" id="PS50045"/>
    </source>
</evidence>
<dbReference type="PROSITE" id="PS50112">
    <property type="entry name" value="PAS"/>
    <property type="match status" value="1"/>
</dbReference>
<dbReference type="PANTHER" id="PTHR32071:SF74">
    <property type="entry name" value="TRANSCRIPTIONAL ACTIVATOR ROCR"/>
    <property type="match status" value="1"/>
</dbReference>
<proteinExistence type="predicted"/>
<dbReference type="Pfam" id="PF25601">
    <property type="entry name" value="AAA_lid_14"/>
    <property type="match status" value="1"/>
</dbReference>
<keyword evidence="1" id="KW-0547">Nucleotide-binding</keyword>
<dbReference type="Pfam" id="PF00158">
    <property type="entry name" value="Sigma54_activat"/>
    <property type="match status" value="1"/>
</dbReference>
<accession>A0A3G1L201</accession>
<dbReference type="Gene3D" id="3.30.450.20">
    <property type="entry name" value="PAS domain"/>
    <property type="match status" value="1"/>
</dbReference>
<dbReference type="EMBL" id="CP017634">
    <property type="protein sequence ID" value="ATW28668.1"/>
    <property type="molecule type" value="Genomic_DNA"/>
</dbReference>
<evidence type="ECO:0000256" key="5">
    <source>
        <dbReference type="ARBA" id="ARBA00023163"/>
    </source>
</evidence>
<dbReference type="Pfam" id="PF08448">
    <property type="entry name" value="PAS_4"/>
    <property type="match status" value="1"/>
</dbReference>
<dbReference type="InterPro" id="IPR025944">
    <property type="entry name" value="Sigma_54_int_dom_CS"/>
</dbReference>
<sequence length="473" mass="54340">MLRKAYEVALDNIDEGLIIVDGEGRIVYLNQVQLEFDELKMKEINGRYTWDVYQFNREISTLLKVLETGQSFGDYVHYYITNGGQYVRVTGNNFPVTIDGKVVGAVAVYRNLKKSEEMVGKIIELQKKLHQHQMEQGMASFDTGSKKKYYTFDDILGESEHIQEALSWARRAAVTESPVLLLGETGTGKEMFAQSIHAASNRSKNPFIAINCAAIPESLLEGILFGSVKGVYTGANDHKGLFEEADTGTLFLDEINSMSLNLQSKLLRVLEERKVRRLGGKTEIPVDVRLISSCNLEPNREITSQLRSDLFFRLAVVTIKIPPLRIRRNDIKLLVEYYINYFNELFGKKICAVSPKIEKFLKDYSWPGNVRQLKHWVECAMNLVPENENILDENYTPKEDHIFNFNNNKPQEKIEDGPYGIKYRDIVNQIKEQECIKIKEMLERHKGNITKAAHEMGMSRQSLLYRLRKYGMK</sequence>
<evidence type="ECO:0000256" key="1">
    <source>
        <dbReference type="ARBA" id="ARBA00022741"/>
    </source>
</evidence>
<keyword evidence="9" id="KW-1185">Reference proteome</keyword>
<evidence type="ECO:0000313" key="9">
    <source>
        <dbReference type="Proteomes" id="UP000323521"/>
    </source>
</evidence>
<dbReference type="Gene3D" id="1.10.8.60">
    <property type="match status" value="1"/>
</dbReference>
<dbReference type="InterPro" id="IPR002197">
    <property type="entry name" value="HTH_Fis"/>
</dbReference>
<dbReference type="Proteomes" id="UP000323521">
    <property type="component" value="Chromosome"/>
</dbReference>
<dbReference type="KEGG" id="fwa:DCMF_16380"/>
<dbReference type="PANTHER" id="PTHR32071">
    <property type="entry name" value="TRANSCRIPTIONAL REGULATORY PROTEIN"/>
    <property type="match status" value="1"/>
</dbReference>
<keyword evidence="5" id="KW-0804">Transcription</keyword>
<keyword evidence="4" id="KW-0238">DNA-binding</keyword>
<dbReference type="GO" id="GO:0006355">
    <property type="term" value="P:regulation of DNA-templated transcription"/>
    <property type="evidence" value="ECO:0007669"/>
    <property type="project" value="InterPro"/>
</dbReference>
<dbReference type="InterPro" id="IPR035965">
    <property type="entry name" value="PAS-like_dom_sf"/>
</dbReference>
<dbReference type="InterPro" id="IPR009057">
    <property type="entry name" value="Homeodomain-like_sf"/>
</dbReference>
<dbReference type="Gene3D" id="3.40.50.300">
    <property type="entry name" value="P-loop containing nucleotide triphosphate hydrolases"/>
    <property type="match status" value="1"/>
</dbReference>
<dbReference type="InterPro" id="IPR025662">
    <property type="entry name" value="Sigma_54_int_dom_ATP-bd_1"/>
</dbReference>
<dbReference type="InterPro" id="IPR002078">
    <property type="entry name" value="Sigma_54_int"/>
</dbReference>
<dbReference type="InterPro" id="IPR025943">
    <property type="entry name" value="Sigma_54_int_dom_ATP-bd_2"/>
</dbReference>
<dbReference type="Pfam" id="PF02954">
    <property type="entry name" value="HTH_8"/>
    <property type="match status" value="1"/>
</dbReference>
<dbReference type="InterPro" id="IPR003593">
    <property type="entry name" value="AAA+_ATPase"/>
</dbReference>
<keyword evidence="3" id="KW-0805">Transcription regulation</keyword>
<evidence type="ECO:0000313" key="8">
    <source>
        <dbReference type="EMBL" id="ATW28668.1"/>
    </source>
</evidence>
<feature type="domain" description="PAS" evidence="7">
    <location>
        <begin position="2"/>
        <end position="55"/>
    </location>
</feature>
<dbReference type="SUPFAM" id="SSF55785">
    <property type="entry name" value="PYP-like sensor domain (PAS domain)"/>
    <property type="match status" value="1"/>
</dbReference>
<dbReference type="InterPro" id="IPR013656">
    <property type="entry name" value="PAS_4"/>
</dbReference>
<dbReference type="PROSITE" id="PS50045">
    <property type="entry name" value="SIGMA54_INTERACT_4"/>
    <property type="match status" value="1"/>
</dbReference>
<dbReference type="SMART" id="SM00382">
    <property type="entry name" value="AAA"/>
    <property type="match status" value="1"/>
</dbReference>
<dbReference type="InterPro" id="IPR058031">
    <property type="entry name" value="AAA_lid_NorR"/>
</dbReference>
<evidence type="ECO:0000259" key="7">
    <source>
        <dbReference type="PROSITE" id="PS50112"/>
    </source>
</evidence>
<evidence type="ECO:0000256" key="3">
    <source>
        <dbReference type="ARBA" id="ARBA00023015"/>
    </source>
</evidence>
<dbReference type="InterPro" id="IPR027417">
    <property type="entry name" value="P-loop_NTPase"/>
</dbReference>